<dbReference type="NCBIfam" id="TIGR02675">
    <property type="entry name" value="tape_meas_nterm"/>
    <property type="match status" value="1"/>
</dbReference>
<gene>
    <name evidence="4" type="ORF">RHIZ70_3044</name>
</gene>
<keyword evidence="1" id="KW-0175">Coiled coil</keyword>
<dbReference type="EMBL" id="UEYP01000004">
    <property type="protein sequence ID" value="SSC67336.1"/>
    <property type="molecule type" value="Genomic_DNA"/>
</dbReference>
<evidence type="ECO:0000313" key="5">
    <source>
        <dbReference type="Proteomes" id="UP000254764"/>
    </source>
</evidence>
<reference evidence="5" key="1">
    <citation type="submission" date="2018-07" db="EMBL/GenBank/DDBJ databases">
        <authorList>
            <person name="Peiro R."/>
            <person name="Begona"/>
            <person name="Cbmso G."/>
            <person name="Lopez M."/>
            <person name="Gonzalez S."/>
        </authorList>
    </citation>
    <scope>NUCLEOTIDE SEQUENCE [LARGE SCALE GENOMIC DNA]</scope>
</reference>
<dbReference type="AlphaFoldDB" id="A0A376AHR8"/>
<feature type="domain" description="Tape measure protein N-terminal" evidence="3">
    <location>
        <begin position="49"/>
        <end position="241"/>
    </location>
</feature>
<protein>
    <recommendedName>
        <fullName evidence="3">Tape measure protein N-terminal domain-containing protein</fullName>
    </recommendedName>
</protein>
<sequence>MNRAQGITNKQLGAIQKKANAVSTGIGASFARTGTQIAAALLTGKVAGSLASLSEAGTRIDNSLKVAGLSGVELEKVYDSLAKSAVANGAPIETLAALYGKAAQAQKELGVTSEELLGFTNNVALALRVAGTDAQTASGALLQLGQALGAGKVQAEEYNSILEGAPTIAQAVAAGLKEAGGSVSALKKLVIEGKISSEAFFRAFEAGAPMLEQKAAGATFTLQQSMTNLQTALISSVKEFNASTGASESLANGINTLAKILDRFDVSGFIAEIRKARGELANFLNELGNSSVFKKLAESVGATKDGLVVNIDKKEADAKVTALEAEVKMLQERIALNTSLGFDNTEALERIGQVRNELAALRAAAANMPETVGGYKVGPNGFTAVPAPADATTNGNMGGPSTRGGGRRPVAVNPVSTADFKAPVGSGSGSKGGGKSKQSEYAREVEQIRERTAALQAETNAQKSVCGTIFIMSEAAQ</sequence>
<name>A0A376AHR8_9HYPH</name>
<dbReference type="Pfam" id="PF20155">
    <property type="entry name" value="TMP_3"/>
    <property type="match status" value="1"/>
</dbReference>
<keyword evidence="5" id="KW-1185">Reference proteome</keyword>
<feature type="coiled-coil region" evidence="1">
    <location>
        <begin position="313"/>
        <end position="364"/>
    </location>
</feature>
<evidence type="ECO:0000259" key="3">
    <source>
        <dbReference type="Pfam" id="PF20155"/>
    </source>
</evidence>
<evidence type="ECO:0000256" key="2">
    <source>
        <dbReference type="SAM" id="MobiDB-lite"/>
    </source>
</evidence>
<accession>A0A376AHR8</accession>
<organism evidence="4 5">
    <name type="scientific">Ciceribacter selenitireducens ATCC BAA-1503</name>
    <dbReference type="NCBI Taxonomy" id="1336235"/>
    <lineage>
        <taxon>Bacteria</taxon>
        <taxon>Pseudomonadati</taxon>
        <taxon>Pseudomonadota</taxon>
        <taxon>Alphaproteobacteria</taxon>
        <taxon>Hyphomicrobiales</taxon>
        <taxon>Rhizobiaceae</taxon>
        <taxon>Ciceribacter</taxon>
    </lineage>
</organism>
<feature type="compositionally biased region" description="Basic and acidic residues" evidence="2">
    <location>
        <begin position="437"/>
        <end position="446"/>
    </location>
</feature>
<evidence type="ECO:0000313" key="4">
    <source>
        <dbReference type="EMBL" id="SSC67336.1"/>
    </source>
</evidence>
<evidence type="ECO:0000256" key="1">
    <source>
        <dbReference type="SAM" id="Coils"/>
    </source>
</evidence>
<dbReference type="InterPro" id="IPR013491">
    <property type="entry name" value="Tape_meas_N"/>
</dbReference>
<feature type="compositionally biased region" description="Gly residues" evidence="2">
    <location>
        <begin position="426"/>
        <end position="435"/>
    </location>
</feature>
<proteinExistence type="predicted"/>
<feature type="region of interest" description="Disordered" evidence="2">
    <location>
        <begin position="389"/>
        <end position="446"/>
    </location>
</feature>
<dbReference type="Proteomes" id="UP000254764">
    <property type="component" value="Unassembled WGS sequence"/>
</dbReference>